<comment type="caution">
    <text evidence="1">The sequence shown here is derived from an EMBL/GenBank/DDBJ whole genome shotgun (WGS) entry which is preliminary data.</text>
</comment>
<evidence type="ECO:0000313" key="1">
    <source>
        <dbReference type="EMBL" id="KAD5961902.1"/>
    </source>
</evidence>
<name>A0A5N6PB26_9ASTR</name>
<dbReference type="OrthoDB" id="10661338at2759"/>
<keyword evidence="2" id="KW-1185">Reference proteome</keyword>
<proteinExistence type="predicted"/>
<accession>A0A5N6PB26</accession>
<sequence>MNLLVDGHDDGDNVNQMKRFWFVYTRKGKRTVLIDLTLKVNSFDENHGSDKMYEKKKNRISLELVFDGICVLKKGPIVFAASCSCRNGVKAVAFIDFQNVYCQLPGVREVIAYAEEEYVPFMLPESYVSSRSDEVSKILEKSYPICDLGSDDEQRLMKFDHDCVSKDSFEKKLVLLKKE</sequence>
<protein>
    <submittedName>
        <fullName evidence="1">Uncharacterized protein</fullName>
    </submittedName>
</protein>
<dbReference type="Proteomes" id="UP000326396">
    <property type="component" value="Linkage Group LG14"/>
</dbReference>
<dbReference type="EMBL" id="SZYD01000006">
    <property type="protein sequence ID" value="KAD5961902.1"/>
    <property type="molecule type" value="Genomic_DNA"/>
</dbReference>
<reference evidence="1 2" key="1">
    <citation type="submission" date="2019-05" db="EMBL/GenBank/DDBJ databases">
        <title>Mikania micrantha, genome provides insights into the molecular mechanism of rapid growth.</title>
        <authorList>
            <person name="Liu B."/>
        </authorList>
    </citation>
    <scope>NUCLEOTIDE SEQUENCE [LARGE SCALE GENOMIC DNA]</scope>
    <source>
        <strain evidence="1">NLD-2019</strain>
        <tissue evidence="1">Leaf</tissue>
    </source>
</reference>
<gene>
    <name evidence="1" type="ORF">E3N88_13375</name>
</gene>
<dbReference type="AlphaFoldDB" id="A0A5N6PB26"/>
<evidence type="ECO:0000313" key="2">
    <source>
        <dbReference type="Proteomes" id="UP000326396"/>
    </source>
</evidence>
<organism evidence="1 2">
    <name type="scientific">Mikania micrantha</name>
    <name type="common">bitter vine</name>
    <dbReference type="NCBI Taxonomy" id="192012"/>
    <lineage>
        <taxon>Eukaryota</taxon>
        <taxon>Viridiplantae</taxon>
        <taxon>Streptophyta</taxon>
        <taxon>Embryophyta</taxon>
        <taxon>Tracheophyta</taxon>
        <taxon>Spermatophyta</taxon>
        <taxon>Magnoliopsida</taxon>
        <taxon>eudicotyledons</taxon>
        <taxon>Gunneridae</taxon>
        <taxon>Pentapetalae</taxon>
        <taxon>asterids</taxon>
        <taxon>campanulids</taxon>
        <taxon>Asterales</taxon>
        <taxon>Asteraceae</taxon>
        <taxon>Asteroideae</taxon>
        <taxon>Heliantheae alliance</taxon>
        <taxon>Eupatorieae</taxon>
        <taxon>Mikania</taxon>
    </lineage>
</organism>